<dbReference type="InterPro" id="IPR040632">
    <property type="entry name" value="Sulfotransfer_4"/>
</dbReference>
<dbReference type="Pfam" id="PF17784">
    <property type="entry name" value="Sulfotransfer_4"/>
    <property type="match status" value="1"/>
</dbReference>
<protein>
    <submittedName>
        <fullName evidence="1">P-loop containing nucleoside triphosphate hydrolase protein</fullName>
    </submittedName>
</protein>
<dbReference type="OMA" id="NTTEDMQ"/>
<evidence type="ECO:0000313" key="2">
    <source>
        <dbReference type="Proteomes" id="UP000242180"/>
    </source>
</evidence>
<dbReference type="EMBL" id="MCGN01000006">
    <property type="protein sequence ID" value="ORY95356.1"/>
    <property type="molecule type" value="Genomic_DNA"/>
</dbReference>
<dbReference type="InParanoid" id="A0A1X2H9K3"/>
<dbReference type="GO" id="GO:0016787">
    <property type="term" value="F:hydrolase activity"/>
    <property type="evidence" value="ECO:0007669"/>
    <property type="project" value="UniProtKB-KW"/>
</dbReference>
<accession>A0A1X2H9K3</accession>
<dbReference type="Gene3D" id="3.40.50.300">
    <property type="entry name" value="P-loop containing nucleotide triphosphate hydrolases"/>
    <property type="match status" value="1"/>
</dbReference>
<dbReference type="AlphaFoldDB" id="A0A1X2H9K3"/>
<reference evidence="1 2" key="1">
    <citation type="submission" date="2016-07" db="EMBL/GenBank/DDBJ databases">
        <title>Pervasive Adenine N6-methylation of Active Genes in Fungi.</title>
        <authorList>
            <consortium name="DOE Joint Genome Institute"/>
            <person name="Mondo S.J."/>
            <person name="Dannebaum R.O."/>
            <person name="Kuo R.C."/>
            <person name="Labutti K."/>
            <person name="Haridas S."/>
            <person name="Kuo A."/>
            <person name="Salamov A."/>
            <person name="Ahrendt S.R."/>
            <person name="Lipzen A."/>
            <person name="Sullivan W."/>
            <person name="Andreopoulos W.B."/>
            <person name="Clum A."/>
            <person name="Lindquist E."/>
            <person name="Daum C."/>
            <person name="Ramamoorthy G.K."/>
            <person name="Gryganskyi A."/>
            <person name="Culley D."/>
            <person name="Magnuson J.K."/>
            <person name="James T.Y."/>
            <person name="O'Malley M.A."/>
            <person name="Stajich J.E."/>
            <person name="Spatafora J.W."/>
            <person name="Visel A."/>
            <person name="Grigoriev I.V."/>
        </authorList>
    </citation>
    <scope>NUCLEOTIDE SEQUENCE [LARGE SCALE GENOMIC DNA]</scope>
    <source>
        <strain evidence="1 2">NRRL 2496</strain>
    </source>
</reference>
<sequence length="238" mass="27256">MAPLKVIGAGCGRTGTTSLRIALNKLGYRCHHMIEMMVSGRHPLEFREAYLHPERDTDWDMLYEGFDAGVDWPTASFVKPLMEKYPDAKVILTERDPDAWLKSVRNTIGKMVEKQISADTDGTPMSDNQKMVATIVFDGAFGDREGVYQDDEKMKQLYVEHNAWVKENVPAERLLILQTNELNWEALCTFLGKDVPDEPFPRANTTEDMQAMHAMMKEKGFKSEEMQRHIQDRLANNK</sequence>
<dbReference type="PANTHER" id="PTHR36978:SF4">
    <property type="entry name" value="P-LOOP CONTAINING NUCLEOSIDE TRIPHOSPHATE HYDROLASE PROTEIN"/>
    <property type="match status" value="1"/>
</dbReference>
<dbReference type="PANTHER" id="PTHR36978">
    <property type="entry name" value="P-LOOP CONTAINING NUCLEOTIDE TRIPHOSPHATE HYDROLASE"/>
    <property type="match status" value="1"/>
</dbReference>
<keyword evidence="1" id="KW-0378">Hydrolase</keyword>
<evidence type="ECO:0000313" key="1">
    <source>
        <dbReference type="EMBL" id="ORY95356.1"/>
    </source>
</evidence>
<dbReference type="InterPro" id="IPR027417">
    <property type="entry name" value="P-loop_NTPase"/>
</dbReference>
<dbReference type="Proteomes" id="UP000242180">
    <property type="component" value="Unassembled WGS sequence"/>
</dbReference>
<dbReference type="SUPFAM" id="SSF52540">
    <property type="entry name" value="P-loop containing nucleoside triphosphate hydrolases"/>
    <property type="match status" value="1"/>
</dbReference>
<dbReference type="STRING" id="13706.A0A1X2H9K3"/>
<organism evidence="1 2">
    <name type="scientific">Syncephalastrum racemosum</name>
    <name type="common">Filamentous fungus</name>
    <dbReference type="NCBI Taxonomy" id="13706"/>
    <lineage>
        <taxon>Eukaryota</taxon>
        <taxon>Fungi</taxon>
        <taxon>Fungi incertae sedis</taxon>
        <taxon>Mucoromycota</taxon>
        <taxon>Mucoromycotina</taxon>
        <taxon>Mucoromycetes</taxon>
        <taxon>Mucorales</taxon>
        <taxon>Syncephalastraceae</taxon>
        <taxon>Syncephalastrum</taxon>
    </lineage>
</organism>
<proteinExistence type="predicted"/>
<name>A0A1X2H9K3_SYNRA</name>
<keyword evidence="2" id="KW-1185">Reference proteome</keyword>
<dbReference type="OrthoDB" id="408152at2759"/>
<comment type="caution">
    <text evidence="1">The sequence shown here is derived from an EMBL/GenBank/DDBJ whole genome shotgun (WGS) entry which is preliminary data.</text>
</comment>
<gene>
    <name evidence="1" type="ORF">BCR43DRAFT_505875</name>
</gene>